<dbReference type="Pfam" id="PF14285">
    <property type="entry name" value="DUF4367"/>
    <property type="match status" value="1"/>
</dbReference>
<proteinExistence type="predicted"/>
<feature type="domain" description="DUF4367" evidence="1">
    <location>
        <begin position="69"/>
        <end position="176"/>
    </location>
</feature>
<accession>A0ABV6LII1</accession>
<evidence type="ECO:0000313" key="3">
    <source>
        <dbReference type="Proteomes" id="UP001589836"/>
    </source>
</evidence>
<organism evidence="2 3">
    <name type="scientific">Pontibacillus salicampi</name>
    <dbReference type="NCBI Taxonomy" id="1449801"/>
    <lineage>
        <taxon>Bacteria</taxon>
        <taxon>Bacillati</taxon>
        <taxon>Bacillota</taxon>
        <taxon>Bacilli</taxon>
        <taxon>Bacillales</taxon>
        <taxon>Bacillaceae</taxon>
        <taxon>Pontibacillus</taxon>
    </lineage>
</organism>
<evidence type="ECO:0000313" key="2">
    <source>
        <dbReference type="EMBL" id="MFC0522152.1"/>
    </source>
</evidence>
<dbReference type="EMBL" id="JBHLTP010000002">
    <property type="protein sequence ID" value="MFC0522152.1"/>
    <property type="molecule type" value="Genomic_DNA"/>
</dbReference>
<evidence type="ECO:0000259" key="1">
    <source>
        <dbReference type="Pfam" id="PF14285"/>
    </source>
</evidence>
<reference evidence="2 3" key="1">
    <citation type="submission" date="2024-09" db="EMBL/GenBank/DDBJ databases">
        <authorList>
            <person name="Sun Q."/>
            <person name="Mori K."/>
        </authorList>
    </citation>
    <scope>NUCLEOTIDE SEQUENCE [LARGE SCALE GENOMIC DNA]</scope>
    <source>
        <strain evidence="2 3">NCAIM B.02529</strain>
    </source>
</reference>
<gene>
    <name evidence="2" type="ORF">ACFFGV_00925</name>
</gene>
<keyword evidence="3" id="KW-1185">Reference proteome</keyword>
<dbReference type="Proteomes" id="UP001589836">
    <property type="component" value="Unassembled WGS sequence"/>
</dbReference>
<dbReference type="RefSeq" id="WP_377344663.1">
    <property type="nucleotide sequence ID" value="NZ_JBHLTP010000002.1"/>
</dbReference>
<name>A0ABV6LII1_9BACI</name>
<protein>
    <submittedName>
        <fullName evidence="2">DUF4367 domain-containing protein</fullName>
    </submittedName>
</protein>
<comment type="caution">
    <text evidence="2">The sequence shown here is derived from an EMBL/GenBank/DDBJ whole genome shotgun (WGS) entry which is preliminary data.</text>
</comment>
<sequence>MITVSQKTVLLTMVIGFLVLSVLGLHRAKTVVLPQAVMEASESVPIPQPLIKKETVEEIQQVVGRHIPTLHFVPENYAQESVGYRTSSGGYLIRQTFIDPGSGHISLEQRPVMAGNSSSIIGMETEELMFDNKSITLASRNGAIYSMSWETDYYRYELSSLESFDRSVWKKMVVSIQ</sequence>
<dbReference type="InterPro" id="IPR025377">
    <property type="entry name" value="DUF4367"/>
</dbReference>